<dbReference type="InterPro" id="IPR004158">
    <property type="entry name" value="DUF247_pln"/>
</dbReference>
<dbReference type="Pfam" id="PF03140">
    <property type="entry name" value="DUF247"/>
    <property type="match status" value="1"/>
</dbReference>
<dbReference type="EMBL" id="GILB01002936">
    <property type="protein sequence ID" value="NUU83269.1"/>
    <property type="molecule type" value="Transcribed_RNA"/>
</dbReference>
<reference evidence="1" key="1">
    <citation type="submission" date="2020-03" db="EMBL/GenBank/DDBJ databases">
        <authorList>
            <person name="Zhang R."/>
        </authorList>
    </citation>
    <scope>NUCLEOTIDE SEQUENCE</scope>
</reference>
<dbReference type="PANTHER" id="PTHR31170:SF17">
    <property type="match status" value="1"/>
</dbReference>
<accession>A0A6M2EIS4</accession>
<name>A0A6M2EIS4_9ROSI</name>
<organism evidence="1">
    <name type="scientific">Populus davidiana</name>
    <dbReference type="NCBI Taxonomy" id="266767"/>
    <lineage>
        <taxon>Eukaryota</taxon>
        <taxon>Viridiplantae</taxon>
        <taxon>Streptophyta</taxon>
        <taxon>Embryophyta</taxon>
        <taxon>Tracheophyta</taxon>
        <taxon>Spermatophyta</taxon>
        <taxon>Magnoliopsida</taxon>
        <taxon>eudicotyledons</taxon>
        <taxon>Gunneridae</taxon>
        <taxon>Pentapetalae</taxon>
        <taxon>rosids</taxon>
        <taxon>fabids</taxon>
        <taxon>Malpighiales</taxon>
        <taxon>Salicaceae</taxon>
        <taxon>Saliceae</taxon>
        <taxon>Populus</taxon>
    </lineage>
</organism>
<evidence type="ECO:0000313" key="1">
    <source>
        <dbReference type="EMBL" id="NUU83269.1"/>
    </source>
</evidence>
<dbReference type="PANTHER" id="PTHR31170">
    <property type="entry name" value="BNAC04G53230D PROTEIN"/>
    <property type="match status" value="1"/>
</dbReference>
<proteinExistence type="predicted"/>
<protein>
    <submittedName>
        <fullName evidence="1">Uncharacterized protein</fullName>
    </submittedName>
</protein>
<dbReference type="AlphaFoldDB" id="A0A6M2EIS4"/>
<sequence>MEDVPVLACMEDVPVQACMETCMEDVLLQACMEDVPAQAMELESQACMEYVPVQAMELESQACMEYAMELESQACMEYVPVQAMELESQACMEVGPTQACMETCMEDVGLQACMEAGPTQACMEAGPTQACMEVVPVKAMGEQKNMHPQQFYELSKKIVSVQSQIMDQSDEVSLDVNELANSLREQLKINKAFSRECCIYRVPERLRKLHRKAYTPRVVSIGPIHHGKENLKAMEDHKIMYLQQFLEQNKVSVEDLMNIIKENETKLRDCYAETIDLSRKDFATMILLDAVFIIMFLLNRKYWSELYDRGRTLTETEVPERDL</sequence>